<protein>
    <recommendedName>
        <fullName evidence="2">SHOCT domain-containing protein</fullName>
    </recommendedName>
</protein>
<dbReference type="OrthoDB" id="2456654at2"/>
<proteinExistence type="predicted"/>
<dbReference type="AlphaFoldDB" id="A0A235B6F8"/>
<keyword evidence="1" id="KW-0812">Transmembrane</keyword>
<feature type="domain" description="SHOCT" evidence="2">
    <location>
        <begin position="45"/>
        <end position="69"/>
    </location>
</feature>
<feature type="transmembrane region" description="Helical" evidence="1">
    <location>
        <begin position="12"/>
        <end position="33"/>
    </location>
</feature>
<gene>
    <name evidence="3" type="ORF">CHM34_11435</name>
</gene>
<name>A0A235B6F8_9BACL</name>
<dbReference type="EMBL" id="NOWF01000006">
    <property type="protein sequence ID" value="OYD07569.1"/>
    <property type="molecule type" value="Genomic_DNA"/>
</dbReference>
<keyword evidence="1" id="KW-1133">Transmembrane helix</keyword>
<organism evidence="3 4">
    <name type="scientific">Paludifilum halophilum</name>
    <dbReference type="NCBI Taxonomy" id="1642702"/>
    <lineage>
        <taxon>Bacteria</taxon>
        <taxon>Bacillati</taxon>
        <taxon>Bacillota</taxon>
        <taxon>Bacilli</taxon>
        <taxon>Bacillales</taxon>
        <taxon>Thermoactinomycetaceae</taxon>
        <taxon>Paludifilum</taxon>
    </lineage>
</organism>
<dbReference type="Proteomes" id="UP000215459">
    <property type="component" value="Unassembled WGS sequence"/>
</dbReference>
<sequence>MMDGYMYPGGMILMMILWVLLIGFAVYGLFMWISRDFGKKEARGIRILEERFARGEIDEEEFKQKREVLKKK</sequence>
<keyword evidence="1" id="KW-0472">Membrane</keyword>
<accession>A0A235B6F8</accession>
<reference evidence="3 4" key="1">
    <citation type="submission" date="2017-07" db="EMBL/GenBank/DDBJ databases">
        <title>The genome sequence of Paludifilum halophilum highlights mechanisms for microbial adaptation to high salt environemnts.</title>
        <authorList>
            <person name="Belbahri L."/>
        </authorList>
    </citation>
    <scope>NUCLEOTIDE SEQUENCE [LARGE SCALE GENOMIC DNA]</scope>
    <source>
        <strain evidence="3 4">DSM 102817</strain>
    </source>
</reference>
<dbReference type="Pfam" id="PF09851">
    <property type="entry name" value="SHOCT"/>
    <property type="match status" value="1"/>
</dbReference>
<evidence type="ECO:0000256" key="1">
    <source>
        <dbReference type="SAM" id="Phobius"/>
    </source>
</evidence>
<evidence type="ECO:0000313" key="4">
    <source>
        <dbReference type="Proteomes" id="UP000215459"/>
    </source>
</evidence>
<keyword evidence="4" id="KW-1185">Reference proteome</keyword>
<evidence type="ECO:0000259" key="2">
    <source>
        <dbReference type="Pfam" id="PF09851"/>
    </source>
</evidence>
<evidence type="ECO:0000313" key="3">
    <source>
        <dbReference type="EMBL" id="OYD07569.1"/>
    </source>
</evidence>
<dbReference type="InterPro" id="IPR018649">
    <property type="entry name" value="SHOCT"/>
</dbReference>
<comment type="caution">
    <text evidence="3">The sequence shown here is derived from an EMBL/GenBank/DDBJ whole genome shotgun (WGS) entry which is preliminary data.</text>
</comment>